<name>A0A1X7T2X0_AMPQE</name>
<organism evidence="1">
    <name type="scientific">Amphimedon queenslandica</name>
    <name type="common">Sponge</name>
    <dbReference type="NCBI Taxonomy" id="400682"/>
    <lineage>
        <taxon>Eukaryota</taxon>
        <taxon>Metazoa</taxon>
        <taxon>Porifera</taxon>
        <taxon>Demospongiae</taxon>
        <taxon>Heteroscleromorpha</taxon>
        <taxon>Haplosclerida</taxon>
        <taxon>Niphatidae</taxon>
        <taxon>Amphimedon</taxon>
    </lineage>
</organism>
<dbReference type="InParanoid" id="A0A1X7T2X0"/>
<proteinExistence type="predicted"/>
<dbReference type="AlphaFoldDB" id="A0A1X7T2X0"/>
<protein>
    <submittedName>
        <fullName evidence="1">Uncharacterized protein</fullName>
    </submittedName>
</protein>
<reference evidence="1" key="1">
    <citation type="submission" date="2017-05" db="UniProtKB">
        <authorList>
            <consortium name="EnsemblMetazoa"/>
        </authorList>
    </citation>
    <scope>IDENTIFICATION</scope>
</reference>
<accession>A0A1X7T2X0</accession>
<evidence type="ECO:0000313" key="1">
    <source>
        <dbReference type="EnsemblMetazoa" id="Aqu2.1.08809_001"/>
    </source>
</evidence>
<dbReference type="EnsemblMetazoa" id="Aqu2.1.08809_001">
    <property type="protein sequence ID" value="Aqu2.1.08809_001"/>
    <property type="gene ID" value="Aqu2.1.08809"/>
</dbReference>
<sequence>MNDFNLEIERDSLIEDGREFHWFMLDGKKE</sequence>